<proteinExistence type="predicted"/>
<accession>A0A2T7DA53</accession>
<keyword evidence="3" id="KW-1185">Reference proteome</keyword>
<sequence>MGLSQRPRRRGLRPEAALEDTSVMVEHGVLDEGVIGHRGVHCVVPELRDSYPTPAAGHHRRRGRKRGAWRRRRGWGARTQRRRKFGATSGSAGTARRTTAAITDSGLHLWHQPWLAGRSLPPPAYGTATTAMKPSKHDGGALCKINGTG</sequence>
<feature type="compositionally biased region" description="Low complexity" evidence="1">
    <location>
        <begin position="86"/>
        <end position="96"/>
    </location>
</feature>
<reference evidence="2 3" key="1">
    <citation type="submission" date="2018-04" db="EMBL/GenBank/DDBJ databases">
        <title>WGS assembly of Panicum hallii var. hallii HAL2.</title>
        <authorList>
            <person name="Lovell J."/>
            <person name="Jenkins J."/>
            <person name="Lowry D."/>
            <person name="Mamidi S."/>
            <person name="Sreedasyam A."/>
            <person name="Weng X."/>
            <person name="Barry K."/>
            <person name="Bonette J."/>
            <person name="Campitelli B."/>
            <person name="Daum C."/>
            <person name="Gordon S."/>
            <person name="Gould B."/>
            <person name="Lipzen A."/>
            <person name="MacQueen A."/>
            <person name="Palacio-Mejia J."/>
            <person name="Plott C."/>
            <person name="Shakirov E."/>
            <person name="Shu S."/>
            <person name="Yoshinaga Y."/>
            <person name="Zane M."/>
            <person name="Rokhsar D."/>
            <person name="Grimwood J."/>
            <person name="Schmutz J."/>
            <person name="Juenger T."/>
        </authorList>
    </citation>
    <scope>NUCLEOTIDE SEQUENCE [LARGE SCALE GENOMIC DNA]</scope>
    <source>
        <strain evidence="3">cv. HAL2</strain>
    </source>
</reference>
<dbReference type="Proteomes" id="UP000244336">
    <property type="component" value="Chromosome 6"/>
</dbReference>
<gene>
    <name evidence="2" type="ORF">GQ55_6G273400</name>
</gene>
<evidence type="ECO:0000313" key="2">
    <source>
        <dbReference type="EMBL" id="PUZ52479.1"/>
    </source>
</evidence>
<dbReference type="Gramene" id="PUZ52479">
    <property type="protein sequence ID" value="PUZ52479"/>
    <property type="gene ID" value="GQ55_6G273400"/>
</dbReference>
<protein>
    <submittedName>
        <fullName evidence="2">Uncharacterized protein</fullName>
    </submittedName>
</protein>
<feature type="compositionally biased region" description="Basic residues" evidence="1">
    <location>
        <begin position="57"/>
        <end position="85"/>
    </location>
</feature>
<dbReference type="EMBL" id="CM009754">
    <property type="protein sequence ID" value="PUZ52479.1"/>
    <property type="molecule type" value="Genomic_DNA"/>
</dbReference>
<name>A0A2T7DA53_9POAL</name>
<feature type="region of interest" description="Disordered" evidence="1">
    <location>
        <begin position="53"/>
        <end position="96"/>
    </location>
</feature>
<evidence type="ECO:0000256" key="1">
    <source>
        <dbReference type="SAM" id="MobiDB-lite"/>
    </source>
</evidence>
<evidence type="ECO:0000313" key="3">
    <source>
        <dbReference type="Proteomes" id="UP000244336"/>
    </source>
</evidence>
<organism evidence="2 3">
    <name type="scientific">Panicum hallii var. hallii</name>
    <dbReference type="NCBI Taxonomy" id="1504633"/>
    <lineage>
        <taxon>Eukaryota</taxon>
        <taxon>Viridiplantae</taxon>
        <taxon>Streptophyta</taxon>
        <taxon>Embryophyta</taxon>
        <taxon>Tracheophyta</taxon>
        <taxon>Spermatophyta</taxon>
        <taxon>Magnoliopsida</taxon>
        <taxon>Liliopsida</taxon>
        <taxon>Poales</taxon>
        <taxon>Poaceae</taxon>
        <taxon>PACMAD clade</taxon>
        <taxon>Panicoideae</taxon>
        <taxon>Panicodae</taxon>
        <taxon>Paniceae</taxon>
        <taxon>Panicinae</taxon>
        <taxon>Panicum</taxon>
        <taxon>Panicum sect. Panicum</taxon>
    </lineage>
</organism>
<dbReference type="AlphaFoldDB" id="A0A2T7DA53"/>